<dbReference type="RefSeq" id="WP_147265869.1">
    <property type="nucleotide sequence ID" value="NZ_CP107943.1"/>
</dbReference>
<dbReference type="Proteomes" id="UP000252586">
    <property type="component" value="Unassembled WGS sequence"/>
</dbReference>
<accession>A0A366DG43</accession>
<protein>
    <submittedName>
        <fullName evidence="1">Uncharacterized protein</fullName>
    </submittedName>
</protein>
<evidence type="ECO:0000313" key="2">
    <source>
        <dbReference type="Proteomes" id="UP000252586"/>
    </source>
</evidence>
<dbReference type="EMBL" id="QNRE01000009">
    <property type="protein sequence ID" value="RBO88304.1"/>
    <property type="molecule type" value="Genomic_DNA"/>
</dbReference>
<dbReference type="AlphaFoldDB" id="A0A366DG43"/>
<organism evidence="1 2">
    <name type="scientific">Nocardia puris</name>
    <dbReference type="NCBI Taxonomy" id="208602"/>
    <lineage>
        <taxon>Bacteria</taxon>
        <taxon>Bacillati</taxon>
        <taxon>Actinomycetota</taxon>
        <taxon>Actinomycetes</taxon>
        <taxon>Mycobacteriales</taxon>
        <taxon>Nocardiaceae</taxon>
        <taxon>Nocardia</taxon>
    </lineage>
</organism>
<reference evidence="1 2" key="1">
    <citation type="submission" date="2018-06" db="EMBL/GenBank/DDBJ databases">
        <title>Genomic Encyclopedia of Type Strains, Phase IV (KMG-IV): sequencing the most valuable type-strain genomes for metagenomic binning, comparative biology and taxonomic classification.</title>
        <authorList>
            <person name="Goeker M."/>
        </authorList>
    </citation>
    <scope>NUCLEOTIDE SEQUENCE [LARGE SCALE GENOMIC DNA]</scope>
    <source>
        <strain evidence="1 2">DSM 44599</strain>
    </source>
</reference>
<keyword evidence="2" id="KW-1185">Reference proteome</keyword>
<gene>
    <name evidence="1" type="ORF">DFR74_10971</name>
</gene>
<comment type="caution">
    <text evidence="1">The sequence shown here is derived from an EMBL/GenBank/DDBJ whole genome shotgun (WGS) entry which is preliminary data.</text>
</comment>
<evidence type="ECO:0000313" key="1">
    <source>
        <dbReference type="EMBL" id="RBO88304.1"/>
    </source>
</evidence>
<name>A0A366DG43_9NOCA</name>
<proteinExistence type="predicted"/>
<dbReference type="OrthoDB" id="5124141at2"/>
<sequence>MRNPVWLLDFDGVVNALSRRPPKTVGYREWRSARVEMPSETKRSGKPVVYPLLWSPTVVSVIARAVDAGVDVRWLTTWREHTRMLPEIIPGLPELPWIDESCLPPAVAATLDPAVGDLSVQWKIECAKATVGEDVPVLWTDDSILVGVFARRWARTRTRGLTTAFTPRPNLGLIPRDLSVVADWVARHTGHRLLDWNQPTSISA</sequence>